<dbReference type="GeneID" id="76206496"/>
<reference evidence="5" key="3">
    <citation type="submission" date="2022-09" db="EMBL/GenBank/DDBJ databases">
        <title>Complete genome sequence of Vulcanisaeta souniana.</title>
        <authorList>
            <person name="Kato S."/>
            <person name="Itoh T."/>
            <person name="Ohkuma M."/>
        </authorList>
    </citation>
    <scope>NUCLEOTIDE SEQUENCE [LARGE SCALE GENOMIC DNA]</scope>
    <source>
        <strain evidence="5">JCM 11219</strain>
    </source>
</reference>
<proteinExistence type="predicted"/>
<evidence type="ECO:0000259" key="1">
    <source>
        <dbReference type="Pfam" id="PF09339"/>
    </source>
</evidence>
<reference evidence="3" key="1">
    <citation type="journal article" date="2014" name="Int. J. Syst. Evol. Microbiol.">
        <title>Complete genome sequence of Corynebacterium casei LMG S-19264T (=DSM 44701T), isolated from a smear-ripened cheese.</title>
        <authorList>
            <consortium name="US DOE Joint Genome Institute (JGI-PGF)"/>
            <person name="Walter F."/>
            <person name="Albersmeier A."/>
            <person name="Kalinowski J."/>
            <person name="Ruckert C."/>
        </authorList>
    </citation>
    <scope>NUCLEOTIDE SEQUENCE</scope>
    <source>
        <strain evidence="3">JCM 11219</strain>
    </source>
</reference>
<gene>
    <name evidence="3" type="ORF">GCM10007112_03520</name>
    <name evidence="2" type="ORF">Vsou_09460</name>
</gene>
<protein>
    <recommendedName>
        <fullName evidence="1">HTH iclR-type domain-containing protein</fullName>
    </recommendedName>
</protein>
<name>A0A830E0A1_9CREN</name>
<organism evidence="3 4">
    <name type="scientific">Vulcanisaeta souniana JCM 11219</name>
    <dbReference type="NCBI Taxonomy" id="1293586"/>
    <lineage>
        <taxon>Archaea</taxon>
        <taxon>Thermoproteota</taxon>
        <taxon>Thermoprotei</taxon>
        <taxon>Thermoproteales</taxon>
        <taxon>Thermoproteaceae</taxon>
        <taxon>Vulcanisaeta</taxon>
    </lineage>
</organism>
<evidence type="ECO:0000313" key="4">
    <source>
        <dbReference type="Proteomes" id="UP000657075"/>
    </source>
</evidence>
<evidence type="ECO:0000313" key="2">
    <source>
        <dbReference type="EMBL" id="BDR91853.1"/>
    </source>
</evidence>
<dbReference type="Pfam" id="PF09339">
    <property type="entry name" value="HTH_IclR"/>
    <property type="match status" value="1"/>
</dbReference>
<sequence>MSIKVKVGIRVPRFPSVISGGIRILSEYNFDFGVQLDRAKLLKLIAFGVASPTELVRRLNMPRARVFRYLNALIKRGWLVRKDGGYYLAATIFLVYRVRGFGDYAVLEVLNDKGAIVDQKAGLVIINGKESPRACPRCPLLQECTNNIRSISKSLGITIKSVTPADAYLELISTIINEGLVKILLNDYIDLHVNNGGSI</sequence>
<accession>A0A830E0A1</accession>
<evidence type="ECO:0000313" key="5">
    <source>
        <dbReference type="Proteomes" id="UP001060771"/>
    </source>
</evidence>
<dbReference type="InterPro" id="IPR036390">
    <property type="entry name" value="WH_DNA-bd_sf"/>
</dbReference>
<dbReference type="InterPro" id="IPR005471">
    <property type="entry name" value="Tscrpt_reg_IclR_N"/>
</dbReference>
<dbReference type="RefSeq" id="WP_188602427.1">
    <property type="nucleotide sequence ID" value="NZ_AP026830.1"/>
</dbReference>
<dbReference type="OrthoDB" id="26024at2157"/>
<reference evidence="3" key="2">
    <citation type="submission" date="2020-09" db="EMBL/GenBank/DDBJ databases">
        <authorList>
            <person name="Sun Q."/>
            <person name="Ohkuma M."/>
        </authorList>
    </citation>
    <scope>NUCLEOTIDE SEQUENCE</scope>
    <source>
        <strain evidence="3">JCM 11219</strain>
    </source>
</reference>
<evidence type="ECO:0000313" key="3">
    <source>
        <dbReference type="EMBL" id="GGI69828.1"/>
    </source>
</evidence>
<dbReference type="GO" id="GO:0006355">
    <property type="term" value="P:regulation of DNA-templated transcription"/>
    <property type="evidence" value="ECO:0007669"/>
    <property type="project" value="InterPro"/>
</dbReference>
<dbReference type="Proteomes" id="UP001060771">
    <property type="component" value="Chromosome"/>
</dbReference>
<keyword evidence="5" id="KW-1185">Reference proteome</keyword>
<dbReference type="InterPro" id="IPR036388">
    <property type="entry name" value="WH-like_DNA-bd_sf"/>
</dbReference>
<reference evidence="2" key="4">
    <citation type="journal article" date="2023" name="Microbiol. Resour. Announc.">
        <title>Complete Genome Sequence of Vulcanisaeta souniana Strain IC-059, a Hyperthermophilic Archaeon Isolated from Hot Spring Water in Japan.</title>
        <authorList>
            <person name="Kato S."/>
            <person name="Itoh T."/>
            <person name="Wu L."/>
            <person name="Ma J."/>
            <person name="Ohkuma M."/>
        </authorList>
    </citation>
    <scope>NUCLEOTIDE SEQUENCE</scope>
    <source>
        <strain evidence="2">JCM 11219</strain>
    </source>
</reference>
<dbReference type="SUPFAM" id="SSF46785">
    <property type="entry name" value="Winged helix' DNA-binding domain"/>
    <property type="match status" value="1"/>
</dbReference>
<dbReference type="EMBL" id="AP026830">
    <property type="protein sequence ID" value="BDR91853.1"/>
    <property type="molecule type" value="Genomic_DNA"/>
</dbReference>
<dbReference type="GO" id="GO:0003677">
    <property type="term" value="F:DNA binding"/>
    <property type="evidence" value="ECO:0007669"/>
    <property type="project" value="InterPro"/>
</dbReference>
<feature type="domain" description="HTH iclR-type" evidence="1">
    <location>
        <begin position="51"/>
        <end position="81"/>
    </location>
</feature>
<dbReference type="AlphaFoldDB" id="A0A830E0A1"/>
<dbReference type="Proteomes" id="UP000657075">
    <property type="component" value="Unassembled WGS sequence"/>
</dbReference>
<dbReference type="EMBL" id="BMNM01000001">
    <property type="protein sequence ID" value="GGI69828.1"/>
    <property type="molecule type" value="Genomic_DNA"/>
</dbReference>
<dbReference type="Gene3D" id="1.10.10.10">
    <property type="entry name" value="Winged helix-like DNA-binding domain superfamily/Winged helix DNA-binding domain"/>
    <property type="match status" value="1"/>
</dbReference>